<dbReference type="RefSeq" id="WP_262167248.1">
    <property type="nucleotide sequence ID" value="NZ_CP104965.1"/>
</dbReference>
<feature type="region of interest" description="Disordered" evidence="1">
    <location>
        <begin position="1"/>
        <end position="31"/>
    </location>
</feature>
<accession>A0ABY6CB31</accession>
<name>A0ABY6CB31_9HYPH</name>
<reference evidence="2 3" key="1">
    <citation type="submission" date="2022-09" db="EMBL/GenBank/DDBJ databases">
        <title>Interaction between co-microsymbionts with complementary sets of symbiotic genes in legume-rhizobium systems.</title>
        <authorList>
            <person name="Safronova V."/>
            <person name="Sazanova A."/>
            <person name="Afonin A."/>
            <person name="Chirak E."/>
        </authorList>
    </citation>
    <scope>NUCLEOTIDE SEQUENCE [LARGE SCALE GENOMIC DNA]</scope>
    <source>
        <strain evidence="2 3">A18/4-1</strain>
    </source>
</reference>
<sequence length="158" mass="18198">MLAKPITRRGENQQSPHDFLSNQPRSTHPVHRNAVGWRLEAVRQVRLLMGQGYRRFAAQHEIASQLGRTIDEMQEWERDLLRSPDYENDLLCSELAGEFLERLVGGHYTNVPQYKSFGSYKGVYNFERAANIAKARRQSSMTEIRTALKASPRPSLLK</sequence>
<feature type="compositionally biased region" description="Polar residues" evidence="1">
    <location>
        <begin position="12"/>
        <end position="26"/>
    </location>
</feature>
<evidence type="ECO:0000313" key="3">
    <source>
        <dbReference type="Proteomes" id="UP001061862"/>
    </source>
</evidence>
<keyword evidence="3" id="KW-1185">Reference proteome</keyword>
<protein>
    <recommendedName>
        <fullName evidence="4">DUF1670 domain-containing protein</fullName>
    </recommendedName>
</protein>
<proteinExistence type="predicted"/>
<evidence type="ECO:0008006" key="4">
    <source>
        <dbReference type="Google" id="ProtNLM"/>
    </source>
</evidence>
<dbReference type="Proteomes" id="UP001061862">
    <property type="component" value="Chromosome"/>
</dbReference>
<evidence type="ECO:0000256" key="1">
    <source>
        <dbReference type="SAM" id="MobiDB-lite"/>
    </source>
</evidence>
<organism evidence="2 3">
    <name type="scientific">Devosia neptuniae</name>
    <dbReference type="NCBI Taxonomy" id="191302"/>
    <lineage>
        <taxon>Bacteria</taxon>
        <taxon>Pseudomonadati</taxon>
        <taxon>Pseudomonadota</taxon>
        <taxon>Alphaproteobacteria</taxon>
        <taxon>Hyphomicrobiales</taxon>
        <taxon>Devosiaceae</taxon>
        <taxon>Devosia</taxon>
    </lineage>
</organism>
<dbReference type="EMBL" id="CP104965">
    <property type="protein sequence ID" value="UXN69038.1"/>
    <property type="molecule type" value="Genomic_DNA"/>
</dbReference>
<evidence type="ECO:0000313" key="2">
    <source>
        <dbReference type="EMBL" id="UXN69038.1"/>
    </source>
</evidence>
<gene>
    <name evidence="2" type="ORF">N8A98_17595</name>
</gene>